<protein>
    <submittedName>
        <fullName evidence="1">Uncharacterized protein</fullName>
    </submittedName>
</protein>
<proteinExistence type="predicted"/>
<dbReference type="AlphaFoldDB" id="A0A6A6SKN7"/>
<reference evidence="1" key="1">
    <citation type="journal article" date="2020" name="Stud. Mycol.">
        <title>101 Dothideomycetes genomes: a test case for predicting lifestyles and emergence of pathogens.</title>
        <authorList>
            <person name="Haridas S."/>
            <person name="Albert R."/>
            <person name="Binder M."/>
            <person name="Bloem J."/>
            <person name="Labutti K."/>
            <person name="Salamov A."/>
            <person name="Andreopoulos B."/>
            <person name="Baker S."/>
            <person name="Barry K."/>
            <person name="Bills G."/>
            <person name="Bluhm B."/>
            <person name="Cannon C."/>
            <person name="Castanera R."/>
            <person name="Culley D."/>
            <person name="Daum C."/>
            <person name="Ezra D."/>
            <person name="Gonzalez J."/>
            <person name="Henrissat B."/>
            <person name="Kuo A."/>
            <person name="Liang C."/>
            <person name="Lipzen A."/>
            <person name="Lutzoni F."/>
            <person name="Magnuson J."/>
            <person name="Mondo S."/>
            <person name="Nolan M."/>
            <person name="Ohm R."/>
            <person name="Pangilinan J."/>
            <person name="Park H.-J."/>
            <person name="Ramirez L."/>
            <person name="Alfaro M."/>
            <person name="Sun H."/>
            <person name="Tritt A."/>
            <person name="Yoshinaga Y."/>
            <person name="Zwiers L.-H."/>
            <person name="Turgeon B."/>
            <person name="Goodwin S."/>
            <person name="Spatafora J."/>
            <person name="Crous P."/>
            <person name="Grigoriev I."/>
        </authorList>
    </citation>
    <scope>NUCLEOTIDE SEQUENCE</scope>
    <source>
        <strain evidence="1">CBS 122681</strain>
    </source>
</reference>
<name>A0A6A6SKN7_9PLEO</name>
<dbReference type="Proteomes" id="UP000799324">
    <property type="component" value="Unassembled WGS sequence"/>
</dbReference>
<accession>A0A6A6SKN7</accession>
<gene>
    <name evidence="1" type="ORF">K491DRAFT_723355</name>
</gene>
<evidence type="ECO:0000313" key="1">
    <source>
        <dbReference type="EMBL" id="KAF2647527.1"/>
    </source>
</evidence>
<keyword evidence="2" id="KW-1185">Reference proteome</keyword>
<sequence length="104" mass="11735">MAANRIDAIIEEKFGELNTELDKVLEKMEDQTARMAGHEVGEAEFKAIYIKIQDEMAAYEDRLRTVVAECKAAVAVVVKREVYCRSYGWNETGSDAVFLDGPWS</sequence>
<dbReference type="EMBL" id="MU004608">
    <property type="protein sequence ID" value="KAF2647527.1"/>
    <property type="molecule type" value="Genomic_DNA"/>
</dbReference>
<evidence type="ECO:0000313" key="2">
    <source>
        <dbReference type="Proteomes" id="UP000799324"/>
    </source>
</evidence>
<organism evidence="1 2">
    <name type="scientific">Lophiostoma macrostomum CBS 122681</name>
    <dbReference type="NCBI Taxonomy" id="1314788"/>
    <lineage>
        <taxon>Eukaryota</taxon>
        <taxon>Fungi</taxon>
        <taxon>Dikarya</taxon>
        <taxon>Ascomycota</taxon>
        <taxon>Pezizomycotina</taxon>
        <taxon>Dothideomycetes</taxon>
        <taxon>Pleosporomycetidae</taxon>
        <taxon>Pleosporales</taxon>
        <taxon>Lophiostomataceae</taxon>
        <taxon>Lophiostoma</taxon>
    </lineage>
</organism>